<dbReference type="Pfam" id="PF00296">
    <property type="entry name" value="Bac_luciferase"/>
    <property type="match status" value="1"/>
</dbReference>
<dbReference type="InterPro" id="IPR019952">
    <property type="entry name" value="F420_OxRdatse_Rv1855c_pred"/>
</dbReference>
<evidence type="ECO:0000256" key="2">
    <source>
        <dbReference type="ARBA" id="ARBA00022643"/>
    </source>
</evidence>
<dbReference type="GO" id="GO:0046306">
    <property type="term" value="P:alkanesulfonate catabolic process"/>
    <property type="evidence" value="ECO:0007669"/>
    <property type="project" value="TreeGrafter"/>
</dbReference>
<dbReference type="PANTHER" id="PTHR42847">
    <property type="entry name" value="ALKANESULFONATE MONOOXYGENASE"/>
    <property type="match status" value="1"/>
</dbReference>
<gene>
    <name evidence="6" type="ORF">AVDCRST_MAG82-1164</name>
</gene>
<dbReference type="PANTHER" id="PTHR42847:SF4">
    <property type="entry name" value="ALKANESULFONATE MONOOXYGENASE-RELATED"/>
    <property type="match status" value="1"/>
</dbReference>
<dbReference type="InterPro" id="IPR050172">
    <property type="entry name" value="SsuD_RutA_monooxygenase"/>
</dbReference>
<dbReference type="Gene3D" id="3.20.20.30">
    <property type="entry name" value="Luciferase-like domain"/>
    <property type="match status" value="1"/>
</dbReference>
<evidence type="ECO:0000256" key="1">
    <source>
        <dbReference type="ARBA" id="ARBA00022630"/>
    </source>
</evidence>
<dbReference type="AlphaFoldDB" id="A0A6J4PIE0"/>
<dbReference type="InterPro" id="IPR011251">
    <property type="entry name" value="Luciferase-like_dom"/>
</dbReference>
<name>A0A6J4PIE0_9ACTN</name>
<dbReference type="SUPFAM" id="SSF51679">
    <property type="entry name" value="Bacterial luciferase-like"/>
    <property type="match status" value="1"/>
</dbReference>
<evidence type="ECO:0000256" key="4">
    <source>
        <dbReference type="ARBA" id="ARBA00023033"/>
    </source>
</evidence>
<dbReference type="InterPro" id="IPR036661">
    <property type="entry name" value="Luciferase-like_sf"/>
</dbReference>
<evidence type="ECO:0000259" key="5">
    <source>
        <dbReference type="Pfam" id="PF00296"/>
    </source>
</evidence>
<dbReference type="GO" id="GO:0008726">
    <property type="term" value="F:alkanesulfonate monooxygenase activity"/>
    <property type="evidence" value="ECO:0007669"/>
    <property type="project" value="TreeGrafter"/>
</dbReference>
<keyword evidence="3" id="KW-0560">Oxidoreductase</keyword>
<proteinExistence type="predicted"/>
<dbReference type="NCBIfam" id="TIGR03560">
    <property type="entry name" value="F420_Rv1855c"/>
    <property type="match status" value="1"/>
</dbReference>
<keyword evidence="1" id="KW-0285">Flavoprotein</keyword>
<reference evidence="6" key="1">
    <citation type="submission" date="2020-02" db="EMBL/GenBank/DDBJ databases">
        <authorList>
            <person name="Meier V. D."/>
        </authorList>
    </citation>
    <scope>NUCLEOTIDE SEQUENCE</scope>
    <source>
        <strain evidence="6">AVDCRST_MAG82</strain>
    </source>
</reference>
<evidence type="ECO:0000256" key="3">
    <source>
        <dbReference type="ARBA" id="ARBA00023002"/>
    </source>
</evidence>
<accession>A0A6J4PIE0</accession>
<sequence length="306" mass="34050">MIEVAIMVEGQEGVGWDRWRRIVRAVEDFGYAGLYRSDHFPNERTGAHQDALELWSSLTWLADNTERIEFGPLVSPVSFRHPIITAWQASAVDNLAGGRLRLGLGAGWHEEEHEAFGFDLLDTDSRFARFEEGLEVVTRLLRSGEPVSFDGEFYGLRDALILPRSPRPDGVPVVIGGNGARRTLPLAARYADEWNAVYLKADEFAKLDARLDELLDEAGRAPDAVRRTLMTRVVFGRTRADVERKLDGAPDRVPAAILAGAEGEIVERLGRLAEAGVERVMLQWLEVDDIDALEAMAHSVLPQLRG</sequence>
<evidence type="ECO:0000313" key="6">
    <source>
        <dbReference type="EMBL" id="CAA9416854.1"/>
    </source>
</evidence>
<protein>
    <submittedName>
        <fullName evidence="6">Monooxygenase</fullName>
    </submittedName>
</protein>
<keyword evidence="2" id="KW-0288">FMN</keyword>
<dbReference type="EMBL" id="CADCVA010000159">
    <property type="protein sequence ID" value="CAA9416854.1"/>
    <property type="molecule type" value="Genomic_DNA"/>
</dbReference>
<feature type="domain" description="Luciferase-like" evidence="5">
    <location>
        <begin position="12"/>
        <end position="252"/>
    </location>
</feature>
<keyword evidence="4 6" id="KW-0503">Monooxygenase</keyword>
<organism evidence="6">
    <name type="scientific">uncultured Rubrobacteraceae bacterium</name>
    <dbReference type="NCBI Taxonomy" id="349277"/>
    <lineage>
        <taxon>Bacteria</taxon>
        <taxon>Bacillati</taxon>
        <taxon>Actinomycetota</taxon>
        <taxon>Rubrobacteria</taxon>
        <taxon>Rubrobacterales</taxon>
        <taxon>Rubrobacteraceae</taxon>
        <taxon>environmental samples</taxon>
    </lineage>
</organism>